<feature type="domain" description="FF" evidence="1">
    <location>
        <begin position="211"/>
        <end position="266"/>
    </location>
</feature>
<dbReference type="PROSITE" id="PS51676">
    <property type="entry name" value="FF"/>
    <property type="match status" value="2"/>
</dbReference>
<keyword evidence="3" id="KW-1185">Reference proteome</keyword>
<dbReference type="InterPro" id="IPR039726">
    <property type="entry name" value="Prp40-like"/>
</dbReference>
<evidence type="ECO:0000313" key="2">
    <source>
        <dbReference type="EMBL" id="PHT69493.1"/>
    </source>
</evidence>
<dbReference type="GO" id="GO:0003723">
    <property type="term" value="F:RNA binding"/>
    <property type="evidence" value="ECO:0000318"/>
    <property type="project" value="GO_Central"/>
</dbReference>
<dbReference type="PANTHER" id="PTHR11864">
    <property type="entry name" value="PRE-MRNA-PROCESSING PROTEIN PRP40"/>
    <property type="match status" value="1"/>
</dbReference>
<organism evidence="2 3">
    <name type="scientific">Capsicum annuum</name>
    <name type="common">Capsicum pepper</name>
    <dbReference type="NCBI Taxonomy" id="4072"/>
    <lineage>
        <taxon>Eukaryota</taxon>
        <taxon>Viridiplantae</taxon>
        <taxon>Streptophyta</taxon>
        <taxon>Embryophyta</taxon>
        <taxon>Tracheophyta</taxon>
        <taxon>Spermatophyta</taxon>
        <taxon>Magnoliopsida</taxon>
        <taxon>eudicotyledons</taxon>
        <taxon>Gunneridae</taxon>
        <taxon>Pentapetalae</taxon>
        <taxon>asterids</taxon>
        <taxon>lamiids</taxon>
        <taxon>Solanales</taxon>
        <taxon>Solanaceae</taxon>
        <taxon>Solanoideae</taxon>
        <taxon>Capsiceae</taxon>
        <taxon>Capsicum</taxon>
    </lineage>
</organism>
<evidence type="ECO:0000313" key="3">
    <source>
        <dbReference type="Proteomes" id="UP000222542"/>
    </source>
</evidence>
<dbReference type="Pfam" id="PF01846">
    <property type="entry name" value="FF"/>
    <property type="match status" value="2"/>
</dbReference>
<protein>
    <recommendedName>
        <fullName evidence="1">FF domain-containing protein</fullName>
    </recommendedName>
</protein>
<dbReference type="GO" id="GO:0071004">
    <property type="term" value="C:U2-type prespliceosome"/>
    <property type="evidence" value="ECO:0000318"/>
    <property type="project" value="GO_Central"/>
</dbReference>
<dbReference type="Proteomes" id="UP000222542">
    <property type="component" value="Unassembled WGS sequence"/>
</dbReference>
<dbReference type="Gene3D" id="1.10.10.440">
    <property type="entry name" value="FF domain"/>
    <property type="match status" value="2"/>
</dbReference>
<dbReference type="SUPFAM" id="SSF81698">
    <property type="entry name" value="FF domain"/>
    <property type="match status" value="2"/>
</dbReference>
<reference evidence="2 3" key="2">
    <citation type="journal article" date="2017" name="Genome Biol.">
        <title>New reference genome sequences of hot pepper reveal the massive evolution of plant disease-resistance genes by retroduplication.</title>
        <authorList>
            <person name="Kim S."/>
            <person name="Park J."/>
            <person name="Yeom S.I."/>
            <person name="Kim Y.M."/>
            <person name="Seo E."/>
            <person name="Kim K.T."/>
            <person name="Kim M.S."/>
            <person name="Lee J.M."/>
            <person name="Cheong K."/>
            <person name="Shin H.S."/>
            <person name="Kim S.B."/>
            <person name="Han K."/>
            <person name="Lee J."/>
            <person name="Park M."/>
            <person name="Lee H.A."/>
            <person name="Lee H.Y."/>
            <person name="Lee Y."/>
            <person name="Oh S."/>
            <person name="Lee J.H."/>
            <person name="Choi E."/>
            <person name="Choi E."/>
            <person name="Lee S.E."/>
            <person name="Jeon J."/>
            <person name="Kim H."/>
            <person name="Choi G."/>
            <person name="Song H."/>
            <person name="Lee J."/>
            <person name="Lee S.C."/>
            <person name="Kwon J.K."/>
            <person name="Lee H.Y."/>
            <person name="Koo N."/>
            <person name="Hong Y."/>
            <person name="Kim R.W."/>
            <person name="Kang W.H."/>
            <person name="Huh J.H."/>
            <person name="Kang B.C."/>
            <person name="Yang T.J."/>
            <person name="Lee Y.H."/>
            <person name="Bennetzen J.L."/>
            <person name="Choi D."/>
        </authorList>
    </citation>
    <scope>NUCLEOTIDE SEQUENCE [LARGE SCALE GENOMIC DNA]</scope>
    <source>
        <strain evidence="3">cv. CM334</strain>
    </source>
</reference>
<dbReference type="GO" id="GO:0005685">
    <property type="term" value="C:U1 snRNP"/>
    <property type="evidence" value="ECO:0000318"/>
    <property type="project" value="GO_Central"/>
</dbReference>
<accession>A0A2G2YIB0</accession>
<sequence length="381" mass="43234">MILILIVERLLDSKFEFLKVELIEIRVKALEGVHSDYGDRHEDPNLVIKKPPVPPLAGPTPSAIPSMSLQGIVYVPFFDLTCFHAIFIGTEGRYINVASESSILSGKVTSPMNETVKMKNSLEPASPAVANSEKIRIAVTLGNSVAQPNVKKDAAITEIGGATPSDEKIVELGPLVYESKAEAKSAFKNLLESANISQKKKLESEERRVKQKNAQEDFRIMLEDRKELLPSSRWSKAVSTIEHDEHFKAVEQAKDPEDFSENYVEKLENKEHAKALEEQKRNRVKYLEFLKSCDFIKASSQWRKVQDRLETDERCSLLEKIDRLEIFQEYIRDLESEEEEQRKLRMIKDFAAYPAVSSNTSGSTAKNLFTDVMDELEKQVK</sequence>
<dbReference type="GO" id="GO:0045292">
    <property type="term" value="P:mRNA cis splicing, via spliceosome"/>
    <property type="evidence" value="ECO:0007669"/>
    <property type="project" value="InterPro"/>
</dbReference>
<dbReference type="EMBL" id="AYRZ02000011">
    <property type="protein sequence ID" value="PHT69493.1"/>
    <property type="molecule type" value="Genomic_DNA"/>
</dbReference>
<dbReference type="GO" id="GO:0000398">
    <property type="term" value="P:mRNA splicing, via spliceosome"/>
    <property type="evidence" value="ECO:0000318"/>
    <property type="project" value="GO_Central"/>
</dbReference>
<dbReference type="SMART" id="SM00441">
    <property type="entry name" value="FF"/>
    <property type="match status" value="2"/>
</dbReference>
<proteinExistence type="predicted"/>
<dbReference type="AlphaFoldDB" id="A0A2G2YIB0"/>
<reference evidence="2 3" key="1">
    <citation type="journal article" date="2014" name="Nat. Genet.">
        <title>Genome sequence of the hot pepper provides insights into the evolution of pungency in Capsicum species.</title>
        <authorList>
            <person name="Kim S."/>
            <person name="Park M."/>
            <person name="Yeom S.I."/>
            <person name="Kim Y.M."/>
            <person name="Lee J.M."/>
            <person name="Lee H.A."/>
            <person name="Seo E."/>
            <person name="Choi J."/>
            <person name="Cheong K."/>
            <person name="Kim K.T."/>
            <person name="Jung K."/>
            <person name="Lee G.W."/>
            <person name="Oh S.K."/>
            <person name="Bae C."/>
            <person name="Kim S.B."/>
            <person name="Lee H.Y."/>
            <person name="Kim S.Y."/>
            <person name="Kim M.S."/>
            <person name="Kang B.C."/>
            <person name="Jo Y.D."/>
            <person name="Yang H.B."/>
            <person name="Jeong H.J."/>
            <person name="Kang W.H."/>
            <person name="Kwon J.K."/>
            <person name="Shin C."/>
            <person name="Lim J.Y."/>
            <person name="Park J.H."/>
            <person name="Huh J.H."/>
            <person name="Kim J.S."/>
            <person name="Kim B.D."/>
            <person name="Cohen O."/>
            <person name="Paran I."/>
            <person name="Suh M.C."/>
            <person name="Lee S.B."/>
            <person name="Kim Y.K."/>
            <person name="Shin Y."/>
            <person name="Noh S.J."/>
            <person name="Park J."/>
            <person name="Seo Y.S."/>
            <person name="Kwon S.Y."/>
            <person name="Kim H.A."/>
            <person name="Park J.M."/>
            <person name="Kim H.J."/>
            <person name="Choi S.B."/>
            <person name="Bosland P.W."/>
            <person name="Reeves G."/>
            <person name="Jo S.H."/>
            <person name="Lee B.W."/>
            <person name="Cho H.T."/>
            <person name="Choi H.S."/>
            <person name="Lee M.S."/>
            <person name="Yu Y."/>
            <person name="Do Choi Y."/>
            <person name="Park B.S."/>
            <person name="van Deynze A."/>
            <person name="Ashrafi H."/>
            <person name="Hill T."/>
            <person name="Kim W.T."/>
            <person name="Pai H.S."/>
            <person name="Ahn H.K."/>
            <person name="Yeam I."/>
            <person name="Giovannoni J.J."/>
            <person name="Rose J.K."/>
            <person name="Sorensen I."/>
            <person name="Lee S.J."/>
            <person name="Kim R.W."/>
            <person name="Choi I.Y."/>
            <person name="Choi B.S."/>
            <person name="Lim J.S."/>
            <person name="Lee Y.H."/>
            <person name="Choi D."/>
        </authorList>
    </citation>
    <scope>NUCLEOTIDE SEQUENCE [LARGE SCALE GENOMIC DNA]</scope>
    <source>
        <strain evidence="3">cv. CM334</strain>
    </source>
</reference>
<name>A0A2G2YIB0_CAPAN</name>
<feature type="domain" description="FF" evidence="1">
    <location>
        <begin position="279"/>
        <end position="333"/>
    </location>
</feature>
<comment type="caution">
    <text evidence="2">The sequence shown here is derived from an EMBL/GenBank/DDBJ whole genome shotgun (WGS) entry which is preliminary data.</text>
</comment>
<dbReference type="STRING" id="4072.A0A2G2YIB0"/>
<gene>
    <name evidence="2" type="ORF">T459_28980</name>
</gene>
<evidence type="ECO:0000259" key="1">
    <source>
        <dbReference type="PROSITE" id="PS51676"/>
    </source>
</evidence>
<dbReference type="InterPro" id="IPR002713">
    <property type="entry name" value="FF_domain"/>
</dbReference>
<dbReference type="PANTHER" id="PTHR11864:SF0">
    <property type="entry name" value="PRP40 PRE-MRNA PROCESSING FACTOR 40 HOMOLOG A (YEAST)"/>
    <property type="match status" value="1"/>
</dbReference>
<dbReference type="Gramene" id="PHT69493">
    <property type="protein sequence ID" value="PHT69493"/>
    <property type="gene ID" value="T459_28980"/>
</dbReference>
<dbReference type="InterPro" id="IPR036517">
    <property type="entry name" value="FF_domain_sf"/>
</dbReference>